<protein>
    <submittedName>
        <fullName evidence="1">Uncharacterized protein</fullName>
    </submittedName>
</protein>
<comment type="caution">
    <text evidence="1">The sequence shown here is derived from an EMBL/GenBank/DDBJ whole genome shotgun (WGS) entry which is preliminary data.</text>
</comment>
<evidence type="ECO:0000313" key="1">
    <source>
        <dbReference type="EMBL" id="MED6233239.1"/>
    </source>
</evidence>
<dbReference type="EMBL" id="JAHUTI010002080">
    <property type="protein sequence ID" value="MED6233239.1"/>
    <property type="molecule type" value="Genomic_DNA"/>
</dbReference>
<sequence>MQNEYIQNNTKKDNYVRPYGEIAGFSTVWLSLPRCLPHYKCQPILYPQLQSLLTVPPPYAVWCCKSAKLLCGIYTMPKSRHLLLYYPYSRHLLLAVVENFLTSVSPLFHPDSCCDL</sequence>
<accession>A0ABU7A562</accession>
<proteinExistence type="predicted"/>
<dbReference type="Proteomes" id="UP001345963">
    <property type="component" value="Unassembled WGS sequence"/>
</dbReference>
<evidence type="ECO:0000313" key="2">
    <source>
        <dbReference type="Proteomes" id="UP001345963"/>
    </source>
</evidence>
<organism evidence="1 2">
    <name type="scientific">Ataeniobius toweri</name>
    <dbReference type="NCBI Taxonomy" id="208326"/>
    <lineage>
        <taxon>Eukaryota</taxon>
        <taxon>Metazoa</taxon>
        <taxon>Chordata</taxon>
        <taxon>Craniata</taxon>
        <taxon>Vertebrata</taxon>
        <taxon>Euteleostomi</taxon>
        <taxon>Actinopterygii</taxon>
        <taxon>Neopterygii</taxon>
        <taxon>Teleostei</taxon>
        <taxon>Neoteleostei</taxon>
        <taxon>Acanthomorphata</taxon>
        <taxon>Ovalentaria</taxon>
        <taxon>Atherinomorphae</taxon>
        <taxon>Cyprinodontiformes</taxon>
        <taxon>Goodeidae</taxon>
        <taxon>Ataeniobius</taxon>
    </lineage>
</organism>
<name>A0ABU7A562_9TELE</name>
<gene>
    <name evidence="1" type="ORF">ATANTOWER_008930</name>
</gene>
<keyword evidence="2" id="KW-1185">Reference proteome</keyword>
<reference evidence="1 2" key="1">
    <citation type="submission" date="2021-07" db="EMBL/GenBank/DDBJ databases">
        <authorList>
            <person name="Palmer J.M."/>
        </authorList>
    </citation>
    <scope>NUCLEOTIDE SEQUENCE [LARGE SCALE GENOMIC DNA]</scope>
    <source>
        <strain evidence="1 2">AT_MEX2019</strain>
        <tissue evidence="1">Muscle</tissue>
    </source>
</reference>